<protein>
    <recommendedName>
        <fullName evidence="5">DUF2520 domain-containing protein</fullName>
    </recommendedName>
</protein>
<dbReference type="Proteomes" id="UP000184233">
    <property type="component" value="Unassembled WGS sequence"/>
</dbReference>
<dbReference type="Gene3D" id="3.40.50.720">
    <property type="entry name" value="NAD(P)-binding Rossmann-like Domain"/>
    <property type="match status" value="1"/>
</dbReference>
<evidence type="ECO:0000259" key="1">
    <source>
        <dbReference type="Pfam" id="PF10727"/>
    </source>
</evidence>
<gene>
    <name evidence="3" type="ORF">BGO89_09935</name>
</gene>
<dbReference type="Pfam" id="PF10727">
    <property type="entry name" value="Rossmann-like"/>
    <property type="match status" value="1"/>
</dbReference>
<dbReference type="PANTHER" id="PTHR40459:SF1">
    <property type="entry name" value="CONSERVED HYPOTHETICAL ALANINE AND LEUCINE RICH PROTEIN"/>
    <property type="match status" value="1"/>
</dbReference>
<organism evidence="3 4">
    <name type="scientific">Candidatus Kapaibacterium thiocyanatum</name>
    <dbReference type="NCBI Taxonomy" id="1895771"/>
    <lineage>
        <taxon>Bacteria</taxon>
        <taxon>Pseudomonadati</taxon>
        <taxon>Candidatus Kapaibacteriota</taxon>
        <taxon>Candidatus Kapaibacteriia</taxon>
        <taxon>Candidatus Kapaibacteriales</taxon>
        <taxon>Candidatus Kapaibacteriaceae</taxon>
        <taxon>Candidatus Kapaibacterium</taxon>
    </lineage>
</organism>
<evidence type="ECO:0000313" key="3">
    <source>
        <dbReference type="EMBL" id="OJX56838.1"/>
    </source>
</evidence>
<dbReference type="AlphaFoldDB" id="A0A1M3KWQ7"/>
<dbReference type="SUPFAM" id="SSF51735">
    <property type="entry name" value="NAD(P)-binding Rossmann-fold domains"/>
    <property type="match status" value="1"/>
</dbReference>
<dbReference type="Pfam" id="PF10728">
    <property type="entry name" value="DUF2520"/>
    <property type="match status" value="1"/>
</dbReference>
<dbReference type="STRING" id="1895771.BGO89_09935"/>
<evidence type="ECO:0008006" key="5">
    <source>
        <dbReference type="Google" id="ProtNLM"/>
    </source>
</evidence>
<evidence type="ECO:0000259" key="2">
    <source>
        <dbReference type="Pfam" id="PF10728"/>
    </source>
</evidence>
<dbReference type="EMBL" id="MKVH01000024">
    <property type="protein sequence ID" value="OJX56838.1"/>
    <property type="molecule type" value="Genomic_DNA"/>
</dbReference>
<dbReference type="InterPro" id="IPR036291">
    <property type="entry name" value="NAD(P)-bd_dom_sf"/>
</dbReference>
<comment type="caution">
    <text evidence="3">The sequence shown here is derived from an EMBL/GenBank/DDBJ whole genome shotgun (WGS) entry which is preliminary data.</text>
</comment>
<dbReference type="InterPro" id="IPR019665">
    <property type="entry name" value="OxRdtase/DH_put_Rossmann_dom"/>
</dbReference>
<dbReference type="InterPro" id="IPR018931">
    <property type="entry name" value="DUF2520"/>
</dbReference>
<evidence type="ECO:0000313" key="4">
    <source>
        <dbReference type="Proteomes" id="UP000184233"/>
    </source>
</evidence>
<dbReference type="InterPro" id="IPR037108">
    <property type="entry name" value="TM1727-like_C_sf"/>
</dbReference>
<accession>A0A1M3KWQ7</accession>
<proteinExistence type="predicted"/>
<dbReference type="InterPro" id="IPR008927">
    <property type="entry name" value="6-PGluconate_DH-like_C_sf"/>
</dbReference>
<dbReference type="Gene3D" id="1.10.1040.20">
    <property type="entry name" value="ProC-like, C-terminal domain"/>
    <property type="match status" value="1"/>
</dbReference>
<reference evidence="3 4" key="1">
    <citation type="submission" date="2016-09" db="EMBL/GenBank/DDBJ databases">
        <title>Genome-resolved meta-omics ties microbial dynamics to process performance in biotechnology for thiocyanate degradation.</title>
        <authorList>
            <person name="Kantor R.S."/>
            <person name="Huddy R.J."/>
            <person name="Iyer R."/>
            <person name="Thomas B.C."/>
            <person name="Brown C.T."/>
            <person name="Anantharaman K."/>
            <person name="Tringe S."/>
            <person name="Hettich R.L."/>
            <person name="Harrison S.T."/>
            <person name="Banfield J.F."/>
        </authorList>
    </citation>
    <scope>NUCLEOTIDE SEQUENCE [LARGE SCALE GENOMIC DNA]</scope>
    <source>
        <strain evidence="3">59-99</strain>
    </source>
</reference>
<feature type="domain" description="DUF2520" evidence="2">
    <location>
        <begin position="123"/>
        <end position="248"/>
    </location>
</feature>
<dbReference type="PANTHER" id="PTHR40459">
    <property type="entry name" value="CONSERVED HYPOTHETICAL ALANINE AND LEUCINE RICH PROTEIN"/>
    <property type="match status" value="1"/>
</dbReference>
<feature type="domain" description="Putative oxidoreductase/dehydrogenase Rossmann-like" evidence="1">
    <location>
        <begin position="43"/>
        <end position="106"/>
    </location>
</feature>
<dbReference type="SUPFAM" id="SSF48179">
    <property type="entry name" value="6-phosphogluconate dehydrogenase C-terminal domain-like"/>
    <property type="match status" value="1"/>
</dbReference>
<sequence length="274" mass="29285">MSLVVTIVGVGRVGGALARRLRDAGRSVVEVRRNDFDAWSSSATAIGDVLVIAVKDSVLRSVVETIAARRGAALTRTLVVHVNGSLGVDILAPCRDAGAMTAAAHPFQTFGDDDPSALDGIGWGVECDEASWTACRTFVESSGGRPVRLKDMTPERKRVYHASAVAASNFTYAAYELGRRLAEAAGIPADIFLAPIMERTQRNAVDALEKGLPFAMTGPVVRGDAEGVRLQLEAIPRELRDVYRHCSLALLATAADRLDAETVETLRTILSSNR</sequence>
<name>A0A1M3KWQ7_9BACT</name>